<reference evidence="2 3" key="1">
    <citation type="submission" date="2020-10" db="EMBL/GenBank/DDBJ databases">
        <title>ChiBAC.</title>
        <authorList>
            <person name="Zenner C."/>
            <person name="Hitch T.C.A."/>
            <person name="Clavel T."/>
        </authorList>
    </citation>
    <scope>NUCLEOTIDE SEQUENCE [LARGE SCALE GENOMIC DNA]</scope>
    <source>
        <strain evidence="2 3">DSM 107455</strain>
    </source>
</reference>
<evidence type="ECO:0000313" key="2">
    <source>
        <dbReference type="EMBL" id="MBE5023995.1"/>
    </source>
</evidence>
<feature type="region of interest" description="Disordered" evidence="1">
    <location>
        <begin position="98"/>
        <end position="123"/>
    </location>
</feature>
<accession>A0ABR9QSD3</accession>
<evidence type="ECO:0000256" key="1">
    <source>
        <dbReference type="SAM" id="MobiDB-lite"/>
    </source>
</evidence>
<protein>
    <submittedName>
        <fullName evidence="2">Uncharacterized protein</fullName>
    </submittedName>
</protein>
<gene>
    <name evidence="2" type="ORF">INF26_03905</name>
</gene>
<organism evidence="2 3">
    <name type="scientific">Thermophilibacter gallinarum</name>
    <dbReference type="NCBI Taxonomy" id="2779357"/>
    <lineage>
        <taxon>Bacteria</taxon>
        <taxon>Bacillati</taxon>
        <taxon>Actinomycetota</taxon>
        <taxon>Coriobacteriia</taxon>
        <taxon>Coriobacteriales</taxon>
        <taxon>Atopobiaceae</taxon>
        <taxon>Thermophilibacter</taxon>
    </lineage>
</organism>
<feature type="compositionally biased region" description="Basic and acidic residues" evidence="1">
    <location>
        <begin position="104"/>
        <end position="123"/>
    </location>
</feature>
<keyword evidence="3" id="KW-1185">Reference proteome</keyword>
<comment type="caution">
    <text evidence="2">The sequence shown here is derived from an EMBL/GenBank/DDBJ whole genome shotgun (WGS) entry which is preliminary data.</text>
</comment>
<dbReference type="EMBL" id="JADCJZ010000001">
    <property type="protein sequence ID" value="MBE5023995.1"/>
    <property type="molecule type" value="Genomic_DNA"/>
</dbReference>
<dbReference type="RefSeq" id="WP_193529392.1">
    <property type="nucleotide sequence ID" value="NZ_JADCJZ010000001.1"/>
</dbReference>
<name>A0ABR9QSD3_9ACTN</name>
<proteinExistence type="predicted"/>
<evidence type="ECO:0000313" key="3">
    <source>
        <dbReference type="Proteomes" id="UP001194273"/>
    </source>
</evidence>
<sequence>MVAEGLIDYLKSKGWHACTYKELAEHLNRYHKEVLEGSDLRPFHYRNLSDPLGRLMRRCRDAGLPYLSAFVVRSDSKRKHFEGAPGLGFYDMYETLGNPGAPDNEQRRRIADEERAKSRSVSREEWRKALCGKVSA</sequence>
<dbReference type="Proteomes" id="UP001194273">
    <property type="component" value="Unassembled WGS sequence"/>
</dbReference>